<dbReference type="Proteomes" id="UP000499080">
    <property type="component" value="Unassembled WGS sequence"/>
</dbReference>
<keyword evidence="3" id="KW-1185">Reference proteome</keyword>
<dbReference type="EMBL" id="BGPR01025430">
    <property type="protein sequence ID" value="GBN94320.1"/>
    <property type="molecule type" value="Genomic_DNA"/>
</dbReference>
<reference evidence="1 3" key="1">
    <citation type="journal article" date="2019" name="Sci. Rep.">
        <title>Orb-weaving spider Araneus ventricosus genome elucidates the spidroin gene catalogue.</title>
        <authorList>
            <person name="Kono N."/>
            <person name="Nakamura H."/>
            <person name="Ohtoshi R."/>
            <person name="Moran D.A.P."/>
            <person name="Shinohara A."/>
            <person name="Yoshida Y."/>
            <person name="Fujiwara M."/>
            <person name="Mori M."/>
            <person name="Tomita M."/>
            <person name="Arakawa K."/>
        </authorList>
    </citation>
    <scope>NUCLEOTIDE SEQUENCE [LARGE SCALE GENOMIC DNA]</scope>
</reference>
<name>A0A4Y2T1C4_ARAVE</name>
<evidence type="ECO:0000313" key="2">
    <source>
        <dbReference type="EMBL" id="GBN94320.1"/>
    </source>
</evidence>
<dbReference type="EMBL" id="BGPR01025429">
    <property type="protein sequence ID" value="GBN94317.1"/>
    <property type="molecule type" value="Genomic_DNA"/>
</dbReference>
<evidence type="ECO:0000313" key="3">
    <source>
        <dbReference type="Proteomes" id="UP000499080"/>
    </source>
</evidence>
<sequence length="99" mass="11413">MIMEDLSLHALDRITTMECELIFSNRLEIYRIERTDHGIPLPSVKSNKADGMLCPSVLEDLKTLYDDKFLCDIKLKTKSEACPAQIWYCAPDPLHLQRC</sequence>
<accession>A0A4Y2T1C4</accession>
<evidence type="ECO:0000313" key="1">
    <source>
        <dbReference type="EMBL" id="GBN94317.1"/>
    </source>
</evidence>
<proteinExistence type="predicted"/>
<gene>
    <name evidence="2" type="ORF">AVEN_222180_1</name>
    <name evidence="1" type="ORF">AVEN_48503_1</name>
</gene>
<organism evidence="1 3">
    <name type="scientific">Araneus ventricosus</name>
    <name type="common">Orbweaver spider</name>
    <name type="synonym">Epeira ventricosa</name>
    <dbReference type="NCBI Taxonomy" id="182803"/>
    <lineage>
        <taxon>Eukaryota</taxon>
        <taxon>Metazoa</taxon>
        <taxon>Ecdysozoa</taxon>
        <taxon>Arthropoda</taxon>
        <taxon>Chelicerata</taxon>
        <taxon>Arachnida</taxon>
        <taxon>Araneae</taxon>
        <taxon>Araneomorphae</taxon>
        <taxon>Entelegynae</taxon>
        <taxon>Araneoidea</taxon>
        <taxon>Araneidae</taxon>
        <taxon>Araneus</taxon>
    </lineage>
</organism>
<dbReference type="AlphaFoldDB" id="A0A4Y2T1C4"/>
<comment type="caution">
    <text evidence="1">The sequence shown here is derived from an EMBL/GenBank/DDBJ whole genome shotgun (WGS) entry which is preliminary data.</text>
</comment>
<protein>
    <submittedName>
        <fullName evidence="1">Uncharacterized protein</fullName>
    </submittedName>
</protein>